<keyword evidence="2" id="KW-1185">Reference proteome</keyword>
<comment type="caution">
    <text evidence="1">The sequence shown here is derived from an EMBL/GenBank/DDBJ whole genome shotgun (WGS) entry which is preliminary data.</text>
</comment>
<organism evidence="1 2">
    <name type="scientific">Bradyrhizobium forestalis</name>
    <dbReference type="NCBI Taxonomy" id="1419263"/>
    <lineage>
        <taxon>Bacteria</taxon>
        <taxon>Pseudomonadati</taxon>
        <taxon>Pseudomonadota</taxon>
        <taxon>Alphaproteobacteria</taxon>
        <taxon>Hyphomicrobiales</taxon>
        <taxon>Nitrobacteraceae</taxon>
        <taxon>Bradyrhizobium</taxon>
    </lineage>
</organism>
<dbReference type="RefSeq" id="WP_100233264.1">
    <property type="nucleotide sequence ID" value="NZ_PGVG01000013.1"/>
</dbReference>
<reference evidence="1 2" key="1">
    <citation type="submission" date="2017-11" db="EMBL/GenBank/DDBJ databases">
        <title>Bradyrhizobium forestalis sp. nov., an efficient nitrogen-fixing bacterium isolated from nodules of forest legume species in the Amazon.</title>
        <authorList>
            <person name="Costa E.M."/>
            <person name="Guimaraes A."/>
            <person name="Carvalho T.S."/>
            <person name="Rodrigues T.L."/>
            <person name="Ribeiro P.R.A."/>
            <person name="Lebbe L."/>
            <person name="Willems A."/>
            <person name="Moreira F.M.S."/>
        </authorList>
    </citation>
    <scope>NUCLEOTIDE SEQUENCE [LARGE SCALE GENOMIC DNA]</scope>
    <source>
        <strain evidence="1 2">INPA54B</strain>
    </source>
</reference>
<gene>
    <name evidence="1" type="ORF">CVM73_18010</name>
</gene>
<evidence type="ECO:0000313" key="1">
    <source>
        <dbReference type="EMBL" id="PJG53945.1"/>
    </source>
</evidence>
<dbReference type="Proteomes" id="UP000231194">
    <property type="component" value="Unassembled WGS sequence"/>
</dbReference>
<name>A0A2M8R7Y9_9BRAD</name>
<dbReference type="EMBL" id="PGVG01000013">
    <property type="protein sequence ID" value="PJG53945.1"/>
    <property type="molecule type" value="Genomic_DNA"/>
</dbReference>
<accession>A0A2M8R7Y9</accession>
<evidence type="ECO:0008006" key="3">
    <source>
        <dbReference type="Google" id="ProtNLM"/>
    </source>
</evidence>
<sequence length="129" mass="14407">MTPPLFPQTSPFGLVPQDPAPPLATVRGASGAVYQFQIHPIGTEYLPRSGVYIFVKIGANGQWDPIYIGETSSFQRRLYNDLRLHHQWPGIVAHRASHILTLHVPGVLALRENIETDIRQITTTPCNEQ</sequence>
<evidence type="ECO:0000313" key="2">
    <source>
        <dbReference type="Proteomes" id="UP000231194"/>
    </source>
</evidence>
<proteinExistence type="predicted"/>
<dbReference type="OrthoDB" id="8238268at2"/>
<dbReference type="AlphaFoldDB" id="A0A2M8R7Y9"/>
<protein>
    <recommendedName>
        <fullName evidence="3">GIY-YIG domain-containing protein</fullName>
    </recommendedName>
</protein>